<evidence type="ECO:0000256" key="3">
    <source>
        <dbReference type="ARBA" id="ARBA00022692"/>
    </source>
</evidence>
<keyword evidence="6 8" id="KW-0472">Membrane</keyword>
<dbReference type="Proteomes" id="UP001601059">
    <property type="component" value="Unassembled WGS sequence"/>
</dbReference>
<feature type="transmembrane region" description="Helical" evidence="8">
    <location>
        <begin position="390"/>
        <end position="408"/>
    </location>
</feature>
<evidence type="ECO:0000256" key="6">
    <source>
        <dbReference type="ARBA" id="ARBA00023136"/>
    </source>
</evidence>
<gene>
    <name evidence="10" type="ORF">ACFYKX_18955</name>
</gene>
<accession>A0ABW6KG26</accession>
<feature type="transmembrane region" description="Helical" evidence="8">
    <location>
        <begin position="200"/>
        <end position="224"/>
    </location>
</feature>
<feature type="transmembrane region" description="Helical" evidence="8">
    <location>
        <begin position="358"/>
        <end position="378"/>
    </location>
</feature>
<feature type="transmembrane region" description="Helical" evidence="8">
    <location>
        <begin position="332"/>
        <end position="352"/>
    </location>
</feature>
<evidence type="ECO:0000256" key="5">
    <source>
        <dbReference type="ARBA" id="ARBA00022989"/>
    </source>
</evidence>
<evidence type="ECO:0000256" key="8">
    <source>
        <dbReference type="SAM" id="Phobius"/>
    </source>
</evidence>
<dbReference type="Pfam" id="PF00324">
    <property type="entry name" value="AA_permease"/>
    <property type="match status" value="1"/>
</dbReference>
<evidence type="ECO:0000313" key="11">
    <source>
        <dbReference type="Proteomes" id="UP001601059"/>
    </source>
</evidence>
<feature type="domain" description="Amino acid permease/ SLC12A" evidence="9">
    <location>
        <begin position="16"/>
        <end position="381"/>
    </location>
</feature>
<evidence type="ECO:0000313" key="10">
    <source>
        <dbReference type="EMBL" id="MFE8702684.1"/>
    </source>
</evidence>
<proteinExistence type="predicted"/>
<feature type="transmembrane region" description="Helical" evidence="8">
    <location>
        <begin position="84"/>
        <end position="104"/>
    </location>
</feature>
<feature type="transmembrane region" description="Helical" evidence="8">
    <location>
        <begin position="154"/>
        <end position="176"/>
    </location>
</feature>
<protein>
    <submittedName>
        <fullName evidence="10">Amino acid permease</fullName>
    </submittedName>
</protein>
<feature type="transmembrane region" description="Helical" evidence="8">
    <location>
        <begin position="124"/>
        <end position="142"/>
    </location>
</feature>
<dbReference type="PANTHER" id="PTHR43495">
    <property type="entry name" value="GABA PERMEASE"/>
    <property type="match status" value="1"/>
</dbReference>
<keyword evidence="5 8" id="KW-1133">Transmembrane helix</keyword>
<comment type="subcellular location">
    <subcellularLocation>
        <location evidence="1">Cell membrane</location>
        <topology evidence="1">Multi-pass membrane protein</topology>
    </subcellularLocation>
</comment>
<evidence type="ECO:0000256" key="2">
    <source>
        <dbReference type="ARBA" id="ARBA00022448"/>
    </source>
</evidence>
<comment type="caution">
    <text evidence="10">The sequence shown here is derived from an EMBL/GenBank/DDBJ whole genome shotgun (WGS) entry which is preliminary data.</text>
</comment>
<reference evidence="10 11" key="1">
    <citation type="submission" date="2024-08" db="EMBL/GenBank/DDBJ databases">
        <title>Two novel Cytobacillus novel species.</title>
        <authorList>
            <person name="Liu G."/>
        </authorList>
    </citation>
    <scope>NUCLEOTIDE SEQUENCE [LARGE SCALE GENOMIC DNA]</scope>
    <source>
        <strain evidence="10 11">FJAT-54145</strain>
    </source>
</reference>
<keyword evidence="4" id="KW-0029">Amino-acid transport</keyword>
<feature type="region of interest" description="Disordered" evidence="7">
    <location>
        <begin position="441"/>
        <end position="460"/>
    </location>
</feature>
<evidence type="ECO:0000256" key="1">
    <source>
        <dbReference type="ARBA" id="ARBA00004651"/>
    </source>
</evidence>
<dbReference type="PANTHER" id="PTHR43495:SF5">
    <property type="entry name" value="GAMMA-AMINOBUTYRIC ACID PERMEASE"/>
    <property type="match status" value="1"/>
</dbReference>
<evidence type="ECO:0000256" key="7">
    <source>
        <dbReference type="SAM" id="MobiDB-lite"/>
    </source>
</evidence>
<dbReference type="InterPro" id="IPR004841">
    <property type="entry name" value="AA-permease/SLC12A_dom"/>
</dbReference>
<keyword evidence="2" id="KW-0813">Transport</keyword>
<feature type="transmembrane region" description="Helical" evidence="8">
    <location>
        <begin position="414"/>
        <end position="436"/>
    </location>
</feature>
<dbReference type="PROSITE" id="PS51257">
    <property type="entry name" value="PROKAR_LIPOPROTEIN"/>
    <property type="match status" value="1"/>
</dbReference>
<evidence type="ECO:0000256" key="4">
    <source>
        <dbReference type="ARBA" id="ARBA00022970"/>
    </source>
</evidence>
<organism evidence="10 11">
    <name type="scientific">Cytobacillus spartinae</name>
    <dbReference type="NCBI Taxonomy" id="3299023"/>
    <lineage>
        <taxon>Bacteria</taxon>
        <taxon>Bacillati</taxon>
        <taxon>Bacillota</taxon>
        <taxon>Bacilli</taxon>
        <taxon>Bacillales</taxon>
        <taxon>Bacillaceae</taxon>
        <taxon>Cytobacillus</taxon>
    </lineage>
</organism>
<dbReference type="PIRSF" id="PIRSF006060">
    <property type="entry name" value="AA_transporter"/>
    <property type="match status" value="1"/>
</dbReference>
<keyword evidence="11" id="KW-1185">Reference proteome</keyword>
<feature type="transmembrane region" description="Helical" evidence="8">
    <location>
        <begin position="12"/>
        <end position="38"/>
    </location>
</feature>
<evidence type="ECO:0000259" key="9">
    <source>
        <dbReference type="Pfam" id="PF00324"/>
    </source>
</evidence>
<dbReference type="RefSeq" id="WP_389362649.1">
    <property type="nucleotide sequence ID" value="NZ_JBIACK010000011.1"/>
</dbReference>
<feature type="transmembrane region" description="Helical" evidence="8">
    <location>
        <begin position="44"/>
        <end position="63"/>
    </location>
</feature>
<dbReference type="EMBL" id="JBIACK010000011">
    <property type="protein sequence ID" value="MFE8702684.1"/>
    <property type="molecule type" value="Genomic_DNA"/>
</dbReference>
<dbReference type="Gene3D" id="1.20.1740.10">
    <property type="entry name" value="Amino acid/polyamine transporter I"/>
    <property type="match status" value="1"/>
</dbReference>
<keyword evidence="3 8" id="KW-0812">Transmembrane</keyword>
<sequence length="460" mass="50230">MEKKSEQQSGELQWWHLSLIGVGCIIGTGFFLGSSIAIKLTGPSVLISFLLAGIGTYIVYDSLGRMSAEDPQKGSFRSYAKKAFGSWVGFSSGWVYWMSEMLIMGSQLTALSIFTKFWFPDVPLWVLSSIYAVLGIIVVLLGSKGFEKIENLLGVIKISAILMFIIIAILAILGIIDGQKGIKDLPNAMSELFPHGIKGLWASLIFGFYAFGGIEIMGIMATRLKNKADAPKAGKIMLVVLTTIYLLSLGLAVTMIPWTEFSDKKSPFVTALHEYDNLAFVPHVFNGALIIAGFSTMSASLFAITTMLVTMAEEKDAPAKLAKKGRFKVPTLALALTTSGLVASIITALLLPDTIYEYITTAAGLMLLYNWLLVLISAPRLLDLTKFDHGKRLLGMALIALGISGTLLEKSSRPGLFVSLAFLLIIAIAATILHFVRKKTKGQTRTKHNSMLKKHRHKRK</sequence>
<feature type="transmembrane region" description="Helical" evidence="8">
    <location>
        <begin position="236"/>
        <end position="258"/>
    </location>
</feature>
<feature type="transmembrane region" description="Helical" evidence="8">
    <location>
        <begin position="288"/>
        <end position="311"/>
    </location>
</feature>
<name>A0ABW6KG26_9BACI</name>